<sequence>MDMMRRTIAYLLAAGLLASAVSAPGGASARPSSISTNARAAALIDVESGRILYSSRGNERMKIASLTKIMTAIVAIEHGKLSDAVRTSRRASGKEGSSIYLKVGEEMSLQNMLYGLMLRSGNDAATAIAEHVGGSEEGFVFLMNKKAEMLGLDHTRFMNPHGLDQPDHYSSANDLAKLTAYALRNGVFRDIVKTRVKTAPNPNDAWDYKWTNKNKMLAMYDGADGVKTGYTKQAFRCLVSSATRNGQQLAAVTLNDGDDWVDHRRLLDWGFANYPLDGLAESGQRLSGYEVTVARAFRYPLAAGERQAVRTRLV</sequence>
<dbReference type="SUPFAM" id="SSF56601">
    <property type="entry name" value="beta-lactamase/transpeptidase-like"/>
    <property type="match status" value="1"/>
</dbReference>
<feature type="active site" evidence="7">
    <location>
        <position position="120"/>
    </location>
</feature>
<accession>A0A9W5S1Q2</accession>
<evidence type="ECO:0000256" key="3">
    <source>
        <dbReference type="ARBA" id="ARBA00022801"/>
    </source>
</evidence>
<name>A0A9W5S1Q2_9BACL</name>
<evidence type="ECO:0000313" key="13">
    <source>
        <dbReference type="Proteomes" id="UP000053750"/>
    </source>
</evidence>
<dbReference type="Pfam" id="PF00768">
    <property type="entry name" value="Peptidase_S11"/>
    <property type="match status" value="1"/>
</dbReference>
<evidence type="ECO:0000256" key="7">
    <source>
        <dbReference type="PIRSR" id="PIRSR618044-1"/>
    </source>
</evidence>
<evidence type="ECO:0000256" key="9">
    <source>
        <dbReference type="RuleBase" id="RU004016"/>
    </source>
</evidence>
<dbReference type="PRINTS" id="PR00725">
    <property type="entry name" value="DADACBPTASE1"/>
</dbReference>
<dbReference type="Proteomes" id="UP000053750">
    <property type="component" value="Unassembled WGS sequence"/>
</dbReference>
<reference evidence="12 13" key="1">
    <citation type="submission" date="2014-02" db="EMBL/GenBank/DDBJ databases">
        <title>Genome sequence of Paenibacillus darwinianus reveals adaptive mechanisms for survival in Antarctic soils.</title>
        <authorList>
            <person name="Dsouza M."/>
            <person name="Taylor M.W."/>
            <person name="Turner S.J."/>
            <person name="Aislabie J."/>
        </authorList>
    </citation>
    <scope>NUCLEOTIDE SEQUENCE [LARGE SCALE GENOMIC DNA]</scope>
    <source>
        <strain evidence="12 13">CE1</strain>
    </source>
</reference>
<dbReference type="GO" id="GO:0009002">
    <property type="term" value="F:serine-type D-Ala-D-Ala carboxypeptidase activity"/>
    <property type="evidence" value="ECO:0007669"/>
    <property type="project" value="InterPro"/>
</dbReference>
<dbReference type="RefSeq" id="WP_397309499.1">
    <property type="nucleotide sequence ID" value="NZ_KK082249.1"/>
</dbReference>
<dbReference type="InterPro" id="IPR001967">
    <property type="entry name" value="Peptidase_S11_N"/>
</dbReference>
<dbReference type="GO" id="GO:0009252">
    <property type="term" value="P:peptidoglycan biosynthetic process"/>
    <property type="evidence" value="ECO:0007669"/>
    <property type="project" value="UniProtKB-KW"/>
</dbReference>
<dbReference type="PANTHER" id="PTHR21581">
    <property type="entry name" value="D-ALANYL-D-ALANINE CARBOXYPEPTIDASE"/>
    <property type="match status" value="1"/>
</dbReference>
<evidence type="ECO:0000313" key="12">
    <source>
        <dbReference type="EMBL" id="EXX88583.1"/>
    </source>
</evidence>
<dbReference type="EMBL" id="JFHU01000122">
    <property type="protein sequence ID" value="EXX88583.1"/>
    <property type="molecule type" value="Genomic_DNA"/>
</dbReference>
<gene>
    <name evidence="12" type="ORF">BG53_01805</name>
</gene>
<evidence type="ECO:0000256" key="6">
    <source>
        <dbReference type="ARBA" id="ARBA00023316"/>
    </source>
</evidence>
<comment type="caution">
    <text evidence="12">The sequence shown here is derived from an EMBL/GenBank/DDBJ whole genome shotgun (WGS) entry which is preliminary data.</text>
</comment>
<dbReference type="PANTHER" id="PTHR21581:SF33">
    <property type="entry name" value="D-ALANYL-D-ALANINE CARBOXYPEPTIDASE DACB"/>
    <property type="match status" value="1"/>
</dbReference>
<keyword evidence="6" id="KW-0961">Cell wall biogenesis/degradation</keyword>
<evidence type="ECO:0000256" key="1">
    <source>
        <dbReference type="ARBA" id="ARBA00007164"/>
    </source>
</evidence>
<keyword evidence="4" id="KW-0133">Cell shape</keyword>
<keyword evidence="5" id="KW-0573">Peptidoglycan synthesis</keyword>
<proteinExistence type="inferred from homology"/>
<evidence type="ECO:0000256" key="4">
    <source>
        <dbReference type="ARBA" id="ARBA00022960"/>
    </source>
</evidence>
<feature type="signal peptide" evidence="10">
    <location>
        <begin position="1"/>
        <end position="29"/>
    </location>
</feature>
<dbReference type="InterPro" id="IPR012338">
    <property type="entry name" value="Beta-lactam/transpept-like"/>
</dbReference>
<dbReference type="GO" id="GO:0006508">
    <property type="term" value="P:proteolysis"/>
    <property type="evidence" value="ECO:0007669"/>
    <property type="project" value="InterPro"/>
</dbReference>
<keyword evidence="2 10" id="KW-0732">Signal</keyword>
<evidence type="ECO:0000256" key="2">
    <source>
        <dbReference type="ARBA" id="ARBA00022729"/>
    </source>
</evidence>
<protein>
    <submittedName>
        <fullName evidence="12">Peptidase M15</fullName>
    </submittedName>
</protein>
<evidence type="ECO:0000256" key="10">
    <source>
        <dbReference type="SAM" id="SignalP"/>
    </source>
</evidence>
<feature type="active site" description="Proton acceptor" evidence="7">
    <location>
        <position position="68"/>
    </location>
</feature>
<dbReference type="Gene3D" id="3.40.710.10">
    <property type="entry name" value="DD-peptidase/beta-lactamase superfamily"/>
    <property type="match status" value="1"/>
</dbReference>
<feature type="active site" description="Acyl-ester intermediate" evidence="7">
    <location>
        <position position="65"/>
    </location>
</feature>
<dbReference type="InterPro" id="IPR018044">
    <property type="entry name" value="Peptidase_S11"/>
</dbReference>
<dbReference type="AlphaFoldDB" id="A0A9W5S1Q2"/>
<evidence type="ECO:0000259" key="11">
    <source>
        <dbReference type="Pfam" id="PF00768"/>
    </source>
</evidence>
<feature type="non-terminal residue" evidence="12">
    <location>
        <position position="314"/>
    </location>
</feature>
<keyword evidence="3" id="KW-0378">Hydrolase</keyword>
<feature type="chain" id="PRO_5040750131" evidence="10">
    <location>
        <begin position="30"/>
        <end position="314"/>
    </location>
</feature>
<dbReference type="GO" id="GO:0071555">
    <property type="term" value="P:cell wall organization"/>
    <property type="evidence" value="ECO:0007669"/>
    <property type="project" value="UniProtKB-KW"/>
</dbReference>
<feature type="domain" description="Peptidase S11 D-alanyl-D-alanine carboxypeptidase A N-terminal" evidence="11">
    <location>
        <begin position="32"/>
        <end position="256"/>
    </location>
</feature>
<comment type="similarity">
    <text evidence="1 9">Belongs to the peptidase S11 family.</text>
</comment>
<organism evidence="12 13">
    <name type="scientific">Paenibacillus darwinianus</name>
    <dbReference type="NCBI Taxonomy" id="1380763"/>
    <lineage>
        <taxon>Bacteria</taxon>
        <taxon>Bacillati</taxon>
        <taxon>Bacillota</taxon>
        <taxon>Bacilli</taxon>
        <taxon>Bacillales</taxon>
        <taxon>Paenibacillaceae</taxon>
        <taxon>Paenibacillus</taxon>
    </lineage>
</organism>
<keyword evidence="13" id="KW-1185">Reference proteome</keyword>
<feature type="binding site" evidence="8">
    <location>
        <position position="227"/>
    </location>
    <ligand>
        <name>substrate</name>
    </ligand>
</feature>
<evidence type="ECO:0000256" key="8">
    <source>
        <dbReference type="PIRSR" id="PIRSR618044-2"/>
    </source>
</evidence>
<evidence type="ECO:0000256" key="5">
    <source>
        <dbReference type="ARBA" id="ARBA00022984"/>
    </source>
</evidence>
<dbReference type="GO" id="GO:0008360">
    <property type="term" value="P:regulation of cell shape"/>
    <property type="evidence" value="ECO:0007669"/>
    <property type="project" value="UniProtKB-KW"/>
</dbReference>